<accession>A0A8S2EH75</accession>
<dbReference type="AlphaFoldDB" id="A0A8S2EH75"/>
<dbReference type="EMBL" id="CAJOBA010034727">
    <property type="protein sequence ID" value="CAF3990977.1"/>
    <property type="molecule type" value="Genomic_DNA"/>
</dbReference>
<dbReference type="Proteomes" id="UP000682733">
    <property type="component" value="Unassembled WGS sequence"/>
</dbReference>
<proteinExistence type="predicted"/>
<comment type="caution">
    <text evidence="1">The sequence shown here is derived from an EMBL/GenBank/DDBJ whole genome shotgun (WGS) entry which is preliminary data.</text>
</comment>
<dbReference type="Proteomes" id="UP000677228">
    <property type="component" value="Unassembled WGS sequence"/>
</dbReference>
<reference evidence="1" key="1">
    <citation type="submission" date="2021-02" db="EMBL/GenBank/DDBJ databases">
        <authorList>
            <person name="Nowell W R."/>
        </authorList>
    </citation>
    <scope>NUCLEOTIDE SEQUENCE</scope>
</reference>
<protein>
    <submittedName>
        <fullName evidence="1">Uncharacterized protein</fullName>
    </submittedName>
</protein>
<evidence type="ECO:0000313" key="3">
    <source>
        <dbReference type="Proteomes" id="UP000677228"/>
    </source>
</evidence>
<dbReference type="EMBL" id="CAJNOK010013199">
    <property type="protein sequence ID" value="CAF1179715.1"/>
    <property type="molecule type" value="Genomic_DNA"/>
</dbReference>
<organism evidence="1 3">
    <name type="scientific">Didymodactylos carnosus</name>
    <dbReference type="NCBI Taxonomy" id="1234261"/>
    <lineage>
        <taxon>Eukaryota</taxon>
        <taxon>Metazoa</taxon>
        <taxon>Spiralia</taxon>
        <taxon>Gnathifera</taxon>
        <taxon>Rotifera</taxon>
        <taxon>Eurotatoria</taxon>
        <taxon>Bdelloidea</taxon>
        <taxon>Philodinida</taxon>
        <taxon>Philodinidae</taxon>
        <taxon>Didymodactylos</taxon>
    </lineage>
</organism>
<name>A0A8S2EH75_9BILA</name>
<gene>
    <name evidence="1" type="ORF">OVA965_LOCUS22999</name>
    <name evidence="2" type="ORF">TMI583_LOCUS23716</name>
</gene>
<sequence>MDKSDQQPHTRSTTHIFNTDGLSQLQVDVSDADFNSSSTSSTTTISTIAVQAGDARIVLAILRLITAANVYIKVSQYFDGLEQEIFDINTMSCDA</sequence>
<evidence type="ECO:0000313" key="1">
    <source>
        <dbReference type="EMBL" id="CAF1179715.1"/>
    </source>
</evidence>
<evidence type="ECO:0000313" key="2">
    <source>
        <dbReference type="EMBL" id="CAF3990977.1"/>
    </source>
</evidence>